<dbReference type="InterPro" id="IPR042070">
    <property type="entry name" value="PucR_C-HTH_sf"/>
</dbReference>
<dbReference type="GO" id="GO:0003677">
    <property type="term" value="F:DNA binding"/>
    <property type="evidence" value="ECO:0007669"/>
    <property type="project" value="UniProtKB-KW"/>
</dbReference>
<keyword evidence="5" id="KW-0238">DNA-binding</keyword>
<dbReference type="InterPro" id="IPR041522">
    <property type="entry name" value="CdaR_GGDEF"/>
</dbReference>
<dbReference type="Gene3D" id="1.10.10.2840">
    <property type="entry name" value="PucR C-terminal helix-turn-helix domain"/>
    <property type="match status" value="1"/>
</dbReference>
<evidence type="ECO:0000256" key="1">
    <source>
        <dbReference type="ARBA" id="ARBA00006754"/>
    </source>
</evidence>
<dbReference type="PANTHER" id="PTHR33744">
    <property type="entry name" value="CARBOHYDRATE DIACID REGULATOR"/>
    <property type="match status" value="1"/>
</dbReference>
<dbReference type="AlphaFoldDB" id="A0A840W596"/>
<dbReference type="Pfam" id="PF17853">
    <property type="entry name" value="GGDEF_2"/>
    <property type="match status" value="1"/>
</dbReference>
<sequence length="408" mass="44851">MKDDWETPSPRAREVIRKGAEQALDPKAEWLDELFDAVRHASGTSPAHVDPVLEDGARRANLSNLLHWAAANIQRPGARVSANLSPELLESVRDMVRRDLDEKALDIWRLGQNVAWRRWMEICFGLTSDAGVLHEVLALTSRSIYTFIDDTIDAVSEVMRQERRELSQGTHSERLTTVSLILEGAPVSRSSAESRLGYHLTGSHLAAIIWGNDVTGDQLEQAAEQVLAAAGTARRLTLLATGSSMWLWLPVSTAPRTEDLEAGLAAVPAVRVALGRPRSDLDGFRQSHLEAAAVQRMMARLGTSRRAGGYTDAQLVALLSQDVGRADEFVADTLGELACADPVLHLTLRTYLDQQCNAARVAERLYTHRNTVVRRLARCDELLPRPLAHDPVSVGAALHLLSWSGPKE</sequence>
<feature type="domain" description="PucR C-terminal helix-turn-helix" evidence="2">
    <location>
        <begin position="346"/>
        <end position="391"/>
    </location>
</feature>
<dbReference type="PANTHER" id="PTHR33744:SF1">
    <property type="entry name" value="DNA-BINDING TRANSCRIPTIONAL ACTIVATOR ADER"/>
    <property type="match status" value="1"/>
</dbReference>
<feature type="domain" description="RsbT co-antagonist protein RsbRD N-terminal" evidence="3">
    <location>
        <begin position="29"/>
        <end position="174"/>
    </location>
</feature>
<name>A0A840W596_9ACTN</name>
<evidence type="ECO:0000313" key="5">
    <source>
        <dbReference type="EMBL" id="MBB5491242.1"/>
    </source>
</evidence>
<comment type="caution">
    <text evidence="5">The sequence shown here is derived from an EMBL/GenBank/DDBJ whole genome shotgun (WGS) entry which is preliminary data.</text>
</comment>
<proteinExistence type="inferred from homology"/>
<evidence type="ECO:0000313" key="6">
    <source>
        <dbReference type="Proteomes" id="UP000579647"/>
    </source>
</evidence>
<evidence type="ECO:0000259" key="2">
    <source>
        <dbReference type="Pfam" id="PF13556"/>
    </source>
</evidence>
<evidence type="ECO:0000259" key="4">
    <source>
        <dbReference type="Pfam" id="PF17853"/>
    </source>
</evidence>
<reference evidence="5 6" key="1">
    <citation type="submission" date="2020-08" db="EMBL/GenBank/DDBJ databases">
        <title>Sequencing the genomes of 1000 actinobacteria strains.</title>
        <authorList>
            <person name="Klenk H.-P."/>
        </authorList>
    </citation>
    <scope>NUCLEOTIDE SEQUENCE [LARGE SCALE GENOMIC DNA]</scope>
    <source>
        <strain evidence="5 6">DSM 44598</strain>
    </source>
</reference>
<protein>
    <submittedName>
        <fullName evidence="5">DNA-binding PucR family transcriptional regulator</fullName>
    </submittedName>
</protein>
<dbReference type="RefSeq" id="WP_184364952.1">
    <property type="nucleotide sequence ID" value="NZ_BAAAKM010000045.1"/>
</dbReference>
<evidence type="ECO:0000259" key="3">
    <source>
        <dbReference type="Pfam" id="PF14361"/>
    </source>
</evidence>
<keyword evidence="6" id="KW-1185">Reference proteome</keyword>
<dbReference type="InterPro" id="IPR051448">
    <property type="entry name" value="CdaR-like_regulators"/>
</dbReference>
<accession>A0A840W596</accession>
<dbReference type="EMBL" id="JACHDO010000001">
    <property type="protein sequence ID" value="MBB5491242.1"/>
    <property type="molecule type" value="Genomic_DNA"/>
</dbReference>
<dbReference type="Pfam" id="PF13556">
    <property type="entry name" value="HTH_30"/>
    <property type="match status" value="1"/>
</dbReference>
<dbReference type="InterPro" id="IPR025736">
    <property type="entry name" value="PucR_C-HTH_dom"/>
</dbReference>
<dbReference type="Proteomes" id="UP000579647">
    <property type="component" value="Unassembled WGS sequence"/>
</dbReference>
<comment type="similarity">
    <text evidence="1">Belongs to the CdaR family.</text>
</comment>
<dbReference type="Pfam" id="PF14361">
    <property type="entry name" value="RsbRD_N"/>
    <property type="match status" value="1"/>
</dbReference>
<dbReference type="InterPro" id="IPR025751">
    <property type="entry name" value="RsbRD_N_dom"/>
</dbReference>
<organism evidence="5 6">
    <name type="scientific">Nocardiopsis metallicus</name>
    <dbReference type="NCBI Taxonomy" id="179819"/>
    <lineage>
        <taxon>Bacteria</taxon>
        <taxon>Bacillati</taxon>
        <taxon>Actinomycetota</taxon>
        <taxon>Actinomycetes</taxon>
        <taxon>Streptosporangiales</taxon>
        <taxon>Nocardiopsidaceae</taxon>
        <taxon>Nocardiopsis</taxon>
    </lineage>
</organism>
<feature type="domain" description="CdaR GGDEF-like" evidence="4">
    <location>
        <begin position="192"/>
        <end position="297"/>
    </location>
</feature>
<gene>
    <name evidence="5" type="ORF">HNR07_002379</name>
</gene>